<organism evidence="7 8">
    <name type="scientific">Pseudobdellovibrio exovorus JSS</name>
    <dbReference type="NCBI Taxonomy" id="1184267"/>
    <lineage>
        <taxon>Bacteria</taxon>
        <taxon>Pseudomonadati</taxon>
        <taxon>Bdellovibrionota</taxon>
        <taxon>Bdellovibrionia</taxon>
        <taxon>Bdellovibrionales</taxon>
        <taxon>Pseudobdellovibrionaceae</taxon>
        <taxon>Pseudobdellovibrio</taxon>
    </lineage>
</organism>
<dbReference type="eggNOG" id="COG0489">
    <property type="taxonomic scope" value="Bacteria"/>
</dbReference>
<dbReference type="GO" id="GO:0140663">
    <property type="term" value="F:ATP-dependent FeS chaperone activity"/>
    <property type="evidence" value="ECO:0007669"/>
    <property type="project" value="InterPro"/>
</dbReference>
<dbReference type="SUPFAM" id="SSF52540">
    <property type="entry name" value="P-loop containing nucleoside triphosphate hydrolases"/>
    <property type="match status" value="1"/>
</dbReference>
<comment type="function">
    <text evidence="6">Binds and transfers iron-sulfur (Fe-S) clusters to target apoproteins. Can hydrolyze ATP.</text>
</comment>
<dbReference type="InterPro" id="IPR033756">
    <property type="entry name" value="YlxH/NBP35"/>
</dbReference>
<keyword evidence="3 6" id="KW-0067">ATP-binding</keyword>
<comment type="similarity">
    <text evidence="6">Belongs to the Mrp/NBP35 ATP-binding proteins family.</text>
</comment>
<keyword evidence="1 6" id="KW-0479">Metal-binding</keyword>
<proteinExistence type="inferred from homology"/>
<dbReference type="HAMAP" id="MF_02040">
    <property type="entry name" value="Mrp_NBP35"/>
    <property type="match status" value="1"/>
</dbReference>
<evidence type="ECO:0000256" key="5">
    <source>
        <dbReference type="ARBA" id="ARBA00023014"/>
    </source>
</evidence>
<dbReference type="PANTHER" id="PTHR42961">
    <property type="entry name" value="IRON-SULFUR PROTEIN NUBPL"/>
    <property type="match status" value="1"/>
</dbReference>
<dbReference type="EMBL" id="CP003537">
    <property type="protein sequence ID" value="AGH95108.1"/>
    <property type="molecule type" value="Genomic_DNA"/>
</dbReference>
<dbReference type="AlphaFoldDB" id="M4V7D0"/>
<comment type="subunit">
    <text evidence="6">Homodimer.</text>
</comment>
<protein>
    <recommendedName>
        <fullName evidence="6">Iron-sulfur cluster carrier protein</fullName>
    </recommendedName>
</protein>
<dbReference type="GO" id="GO:0046872">
    <property type="term" value="F:metal ion binding"/>
    <property type="evidence" value="ECO:0007669"/>
    <property type="project" value="UniProtKB-KW"/>
</dbReference>
<dbReference type="Pfam" id="PF10609">
    <property type="entry name" value="ParA"/>
    <property type="match status" value="1"/>
</dbReference>
<dbReference type="PANTHER" id="PTHR42961:SF2">
    <property type="entry name" value="IRON-SULFUR PROTEIN NUBPL"/>
    <property type="match status" value="1"/>
</dbReference>
<dbReference type="GO" id="GO:0005524">
    <property type="term" value="F:ATP binding"/>
    <property type="evidence" value="ECO:0007669"/>
    <property type="project" value="UniProtKB-UniRule"/>
</dbReference>
<dbReference type="CDD" id="cd02037">
    <property type="entry name" value="Mrp_NBP35"/>
    <property type="match status" value="1"/>
</dbReference>
<dbReference type="GO" id="GO:0016226">
    <property type="term" value="P:iron-sulfur cluster assembly"/>
    <property type="evidence" value="ECO:0007669"/>
    <property type="project" value="InterPro"/>
</dbReference>
<name>M4V7D0_9BACT</name>
<accession>M4V7D0</accession>
<evidence type="ECO:0000313" key="8">
    <source>
        <dbReference type="Proteomes" id="UP000012040"/>
    </source>
</evidence>
<keyword evidence="5 6" id="KW-0411">Iron-sulfur</keyword>
<dbReference type="PATRIC" id="fig|1184267.3.peg.901"/>
<keyword evidence="2 6" id="KW-0547">Nucleotide-binding</keyword>
<dbReference type="InterPro" id="IPR019591">
    <property type="entry name" value="Mrp/NBP35_ATP-bd"/>
</dbReference>
<dbReference type="FunFam" id="3.40.50.300:FF:001278">
    <property type="entry name" value="Iron-sulfur cluster carrier protein"/>
    <property type="match status" value="1"/>
</dbReference>
<reference evidence="7 8" key="1">
    <citation type="journal article" date="2013" name="ISME J.">
        <title>By their genes ye shall know them: genomic signatures of predatory bacteria.</title>
        <authorList>
            <person name="Pasternak Z."/>
            <person name="Pietrokovski S."/>
            <person name="Rotem O."/>
            <person name="Gophna U."/>
            <person name="Lurie-Weinberger M.N."/>
            <person name="Jurkevitch E."/>
        </authorList>
    </citation>
    <scope>NUCLEOTIDE SEQUENCE [LARGE SCALE GENOMIC DNA]</scope>
    <source>
        <strain evidence="7 8">JSS</strain>
    </source>
</reference>
<gene>
    <name evidence="7" type="ORF">A11Q_892</name>
</gene>
<keyword evidence="6" id="KW-0378">Hydrolase</keyword>
<evidence type="ECO:0000256" key="1">
    <source>
        <dbReference type="ARBA" id="ARBA00022723"/>
    </source>
</evidence>
<dbReference type="OrthoDB" id="5290492at2"/>
<dbReference type="HOGENOM" id="CLU_024839_0_2_7"/>
<sequence length="260" mass="28020">MASNPFDQQQAIPGVKKIIAVASGKGGVGKSTVSTNLALALREYGQVGLLDADIYGPSLPRMMGTLNQKPVLSEGNKITPVTRYNIKTMSIGYMVDENAAVVWRGPMLFKAMDQFFRDVQWGDLDYLVIDLPPGTGDVQLSLVQKVPVAAAVIVTTPQNISLIDAKKAIDMFERTGVRIAGIVENMAYMINPANNEKMQLFPKGELSSYLEAKQLNKIGEVPFNPSVSLGSEAGIPIVESNPDGAEALAFKDIAKKIHAL</sequence>
<dbReference type="RefSeq" id="WP_015469598.1">
    <property type="nucleotide sequence ID" value="NC_020813.1"/>
</dbReference>
<evidence type="ECO:0000256" key="4">
    <source>
        <dbReference type="ARBA" id="ARBA00023004"/>
    </source>
</evidence>
<dbReference type="STRING" id="1184267.A11Q_892"/>
<dbReference type="KEGG" id="bex:A11Q_892"/>
<evidence type="ECO:0000313" key="7">
    <source>
        <dbReference type="EMBL" id="AGH95108.1"/>
    </source>
</evidence>
<dbReference type="Proteomes" id="UP000012040">
    <property type="component" value="Chromosome"/>
</dbReference>
<keyword evidence="4 6" id="KW-0408">Iron</keyword>
<keyword evidence="8" id="KW-1185">Reference proteome</keyword>
<dbReference type="InterPro" id="IPR027417">
    <property type="entry name" value="P-loop_NTPase"/>
</dbReference>
<dbReference type="PROSITE" id="PS01215">
    <property type="entry name" value="MRP"/>
    <property type="match status" value="1"/>
</dbReference>
<dbReference type="GO" id="GO:0016887">
    <property type="term" value="F:ATP hydrolysis activity"/>
    <property type="evidence" value="ECO:0007669"/>
    <property type="project" value="UniProtKB-UniRule"/>
</dbReference>
<dbReference type="InterPro" id="IPR044304">
    <property type="entry name" value="NUBPL-like"/>
</dbReference>
<dbReference type="Gene3D" id="3.40.50.300">
    <property type="entry name" value="P-loop containing nucleotide triphosphate hydrolases"/>
    <property type="match status" value="1"/>
</dbReference>
<dbReference type="GO" id="GO:0051539">
    <property type="term" value="F:4 iron, 4 sulfur cluster binding"/>
    <property type="evidence" value="ECO:0007669"/>
    <property type="project" value="TreeGrafter"/>
</dbReference>
<feature type="binding site" evidence="6">
    <location>
        <begin position="24"/>
        <end position="31"/>
    </location>
    <ligand>
        <name>ATP</name>
        <dbReference type="ChEBI" id="CHEBI:30616"/>
    </ligand>
</feature>
<dbReference type="InterPro" id="IPR000808">
    <property type="entry name" value="Mrp-like_CS"/>
</dbReference>
<evidence type="ECO:0000256" key="6">
    <source>
        <dbReference type="HAMAP-Rule" id="MF_02040"/>
    </source>
</evidence>
<evidence type="ECO:0000256" key="3">
    <source>
        <dbReference type="ARBA" id="ARBA00022840"/>
    </source>
</evidence>
<evidence type="ECO:0000256" key="2">
    <source>
        <dbReference type="ARBA" id="ARBA00022741"/>
    </source>
</evidence>